<dbReference type="Proteomes" id="UP001054837">
    <property type="component" value="Unassembled WGS sequence"/>
</dbReference>
<keyword evidence="3" id="KW-1185">Reference proteome</keyword>
<accession>A0AAV4NXJ5</accession>
<reference evidence="2 3" key="1">
    <citation type="submission" date="2021-06" db="EMBL/GenBank/DDBJ databases">
        <title>Caerostris darwini draft genome.</title>
        <authorList>
            <person name="Kono N."/>
            <person name="Arakawa K."/>
        </authorList>
    </citation>
    <scope>NUCLEOTIDE SEQUENCE [LARGE SCALE GENOMIC DNA]</scope>
</reference>
<dbReference type="AlphaFoldDB" id="A0AAV4NXJ5"/>
<proteinExistence type="predicted"/>
<feature type="region of interest" description="Disordered" evidence="1">
    <location>
        <begin position="92"/>
        <end position="116"/>
    </location>
</feature>
<evidence type="ECO:0000256" key="1">
    <source>
        <dbReference type="SAM" id="MobiDB-lite"/>
    </source>
</evidence>
<organism evidence="2 3">
    <name type="scientific">Caerostris darwini</name>
    <dbReference type="NCBI Taxonomy" id="1538125"/>
    <lineage>
        <taxon>Eukaryota</taxon>
        <taxon>Metazoa</taxon>
        <taxon>Ecdysozoa</taxon>
        <taxon>Arthropoda</taxon>
        <taxon>Chelicerata</taxon>
        <taxon>Arachnida</taxon>
        <taxon>Araneae</taxon>
        <taxon>Araneomorphae</taxon>
        <taxon>Entelegynae</taxon>
        <taxon>Araneoidea</taxon>
        <taxon>Araneidae</taxon>
        <taxon>Caerostris</taxon>
    </lineage>
</organism>
<gene>
    <name evidence="2" type="ORF">CDAR_390371</name>
</gene>
<name>A0AAV4NXJ5_9ARAC</name>
<comment type="caution">
    <text evidence="2">The sequence shown here is derived from an EMBL/GenBank/DDBJ whole genome shotgun (WGS) entry which is preliminary data.</text>
</comment>
<protein>
    <submittedName>
        <fullName evidence="2">Uncharacterized protein</fullName>
    </submittedName>
</protein>
<sequence>MLTHTHDSIHHDAISVFLVSLLQYRQVHLNNVREKLLSGSDKTQPMHPLVLEEAEREGMQSSFFIFYLQAEIGALLSQDLVAGLANESFAEQPPESASEYSSHAKGIKMAVAKHPA</sequence>
<dbReference type="EMBL" id="BPLQ01002195">
    <property type="protein sequence ID" value="GIX89620.1"/>
    <property type="molecule type" value="Genomic_DNA"/>
</dbReference>
<evidence type="ECO:0000313" key="2">
    <source>
        <dbReference type="EMBL" id="GIX89620.1"/>
    </source>
</evidence>
<evidence type="ECO:0000313" key="3">
    <source>
        <dbReference type="Proteomes" id="UP001054837"/>
    </source>
</evidence>